<dbReference type="Pfam" id="PF19457">
    <property type="entry name" value="DUF5994"/>
    <property type="match status" value="1"/>
</dbReference>
<name>A0ABP5C3N9_9ACTN</name>
<dbReference type="InterPro" id="IPR046036">
    <property type="entry name" value="DUF5994"/>
</dbReference>
<dbReference type="Proteomes" id="UP001499854">
    <property type="component" value="Unassembled WGS sequence"/>
</dbReference>
<keyword evidence="2" id="KW-1185">Reference proteome</keyword>
<reference evidence="2" key="1">
    <citation type="journal article" date="2019" name="Int. J. Syst. Evol. Microbiol.">
        <title>The Global Catalogue of Microorganisms (GCM) 10K type strain sequencing project: providing services to taxonomists for standard genome sequencing and annotation.</title>
        <authorList>
            <consortium name="The Broad Institute Genomics Platform"/>
            <consortium name="The Broad Institute Genome Sequencing Center for Infectious Disease"/>
            <person name="Wu L."/>
            <person name="Ma J."/>
        </authorList>
    </citation>
    <scope>NUCLEOTIDE SEQUENCE [LARGE SCALE GENOMIC DNA]</scope>
    <source>
        <strain evidence="2">JCM 16013</strain>
    </source>
</reference>
<sequence>MSKYLFSFATWQPGHPPLGAGYLPRLSLEPTMSGSGLFDGAWWPRSNDIALELPDLITALSLRLGRIRRVALDTAAWGDVPRSIAANGDTVRIGWLATSTGTITLSRGIDDHHILLVVPPATAWHTAAAAMAVAATTGNRTPADELLDFDGGSSSRR</sequence>
<dbReference type="EMBL" id="BAAAQM010000004">
    <property type="protein sequence ID" value="GAA1956632.1"/>
    <property type="molecule type" value="Genomic_DNA"/>
</dbReference>
<protein>
    <submittedName>
        <fullName evidence="1">Uncharacterized protein</fullName>
    </submittedName>
</protein>
<evidence type="ECO:0000313" key="1">
    <source>
        <dbReference type="EMBL" id="GAA1956632.1"/>
    </source>
</evidence>
<proteinExistence type="predicted"/>
<gene>
    <name evidence="1" type="ORF">GCM10009838_10680</name>
</gene>
<evidence type="ECO:0000313" key="2">
    <source>
        <dbReference type="Proteomes" id="UP001499854"/>
    </source>
</evidence>
<comment type="caution">
    <text evidence="1">The sequence shown here is derived from an EMBL/GenBank/DDBJ whole genome shotgun (WGS) entry which is preliminary data.</text>
</comment>
<organism evidence="1 2">
    <name type="scientific">Catenulispora subtropica</name>
    <dbReference type="NCBI Taxonomy" id="450798"/>
    <lineage>
        <taxon>Bacteria</taxon>
        <taxon>Bacillati</taxon>
        <taxon>Actinomycetota</taxon>
        <taxon>Actinomycetes</taxon>
        <taxon>Catenulisporales</taxon>
        <taxon>Catenulisporaceae</taxon>
        <taxon>Catenulispora</taxon>
    </lineage>
</organism>
<accession>A0ABP5C3N9</accession>